<keyword evidence="2" id="KW-1185">Reference proteome</keyword>
<dbReference type="EMBL" id="CM043023">
    <property type="protein sequence ID" value="KAI4455788.1"/>
    <property type="molecule type" value="Genomic_DNA"/>
</dbReference>
<protein>
    <submittedName>
        <fullName evidence="1">Uncharacterized protein</fullName>
    </submittedName>
</protein>
<proteinExistence type="predicted"/>
<dbReference type="Proteomes" id="UP001056778">
    <property type="component" value="Chromosome 9"/>
</dbReference>
<organism evidence="1 2">
    <name type="scientific">Holotrichia oblita</name>
    <name type="common">Chafer beetle</name>
    <dbReference type="NCBI Taxonomy" id="644536"/>
    <lineage>
        <taxon>Eukaryota</taxon>
        <taxon>Metazoa</taxon>
        <taxon>Ecdysozoa</taxon>
        <taxon>Arthropoda</taxon>
        <taxon>Hexapoda</taxon>
        <taxon>Insecta</taxon>
        <taxon>Pterygota</taxon>
        <taxon>Neoptera</taxon>
        <taxon>Endopterygota</taxon>
        <taxon>Coleoptera</taxon>
        <taxon>Polyphaga</taxon>
        <taxon>Scarabaeiformia</taxon>
        <taxon>Scarabaeidae</taxon>
        <taxon>Melolonthinae</taxon>
        <taxon>Holotrichia</taxon>
    </lineage>
</organism>
<reference evidence="1" key="1">
    <citation type="submission" date="2022-04" db="EMBL/GenBank/DDBJ databases">
        <title>Chromosome-scale genome assembly of Holotrichia oblita Faldermann.</title>
        <authorList>
            <person name="Rongchong L."/>
        </authorList>
    </citation>
    <scope>NUCLEOTIDE SEQUENCE</scope>
    <source>
        <strain evidence="1">81SQS9</strain>
    </source>
</reference>
<accession>A0ACB9SKC3</accession>
<gene>
    <name evidence="1" type="ORF">MML48_9g00001731</name>
</gene>
<name>A0ACB9SKC3_HOLOL</name>
<sequence length="267" mass="30384">MSESPSRRAANFTSEEIDLLIDLVKSKKDIIECKKTDRILWKDKDTAWENIATQFNLLSGQIYRSAIVLRKKYENIKKRTKQKFSDNRCHVTGTGGGPSSHVIFTHVDEEVKDLLGVRLEGLPSYCDSDTASTAHEHAREEVIVIQGDALPSSSKESQETTWESHAPSMLSEPVSAALKRPIENEPAAPKTAKKRKVTGTYTNEKWSSLADDKANYVALQTRCLHEEHSLKMDFLLNENQLKKLQIEEQQLKNELLRLEIKAKEKYM</sequence>
<evidence type="ECO:0000313" key="2">
    <source>
        <dbReference type="Proteomes" id="UP001056778"/>
    </source>
</evidence>
<comment type="caution">
    <text evidence="1">The sequence shown here is derived from an EMBL/GenBank/DDBJ whole genome shotgun (WGS) entry which is preliminary data.</text>
</comment>
<evidence type="ECO:0000313" key="1">
    <source>
        <dbReference type="EMBL" id="KAI4455788.1"/>
    </source>
</evidence>